<feature type="disulfide bond" evidence="7">
    <location>
        <begin position="620"/>
        <end position="634"/>
    </location>
</feature>
<sequence>MKCYRFLSAILIAANAFLAQSKVTFKVVAVDGTPSVVVNNKKYVMKVEEYPVYSVTLNSINAPVKYHYVLGKEEEKFTRTANSESTLNDFFNRKITVKKHPLLPKAFETSSTLKQSKLFDDTHVSTILIEGNQSEFNSLHANPKKDDYKINAKVIYVSPYNVKIFKTAKIAISGQSTLNNSKLSYKLSDLKTEDDSELYGRSTIKLRAEYIDPTFMREKIYIDMLNALGVPSTQGKFTRVFINKKPIGLFLINDDLNHKDFLKDTFNNGKKFAKSNSIFKADFYPPYGVGDLKYYGASSSKYDIYEYKGDEKKDANGKKIDSEKKVKEILIPFLKNIEKYAYIKQHFDVQNFLKALAMEFMGYATDNYWLKPGNYYIFKNTATDYWTFLDSDFDQTFGIGGEPSKAYSSTLDNYIKLNDEDEFTTTSRPLVDIIRKNDNNNENLKNILKKMIQTFFNINVAGPRIDSLAEMIKEDALWDYGLARMNKMSGKIKTHKYTSSDFTLQTTNTSKSTYPYPIKKWIIDRSKNVASQLKISVPSSPSTSLGYFEPNYETVKSNEDKAKDKSKATTTTPKKPVVTTTTTTIPKKPVATTTTTKKPLPTSQDQCGPSVGMVCAPGLCCSKYGWCGSTDDYCGTGCQSEFGDCKGAIKKPTTTIPVKKTTTPAKKTTTPAKKTTTTKKVTKTTTKKSLPTSKEKCGASAGFVCATGLCCSKYGYCGTSSAYCGSGCQKGYGKCN</sequence>
<evidence type="ECO:0000313" key="12">
    <source>
        <dbReference type="Proteomes" id="UP000193944"/>
    </source>
</evidence>
<dbReference type="PANTHER" id="PTHR46471">
    <property type="entry name" value="CHITIN DEACETYLASE"/>
    <property type="match status" value="1"/>
</dbReference>
<feature type="signal peptide" evidence="9">
    <location>
        <begin position="1"/>
        <end position="21"/>
    </location>
</feature>
<dbReference type="AlphaFoldDB" id="A0A1Y1WWD8"/>
<dbReference type="Pfam" id="PF08757">
    <property type="entry name" value="CotH"/>
    <property type="match status" value="1"/>
</dbReference>
<dbReference type="Pfam" id="PF00187">
    <property type="entry name" value="Chitin_bind_1"/>
    <property type="match status" value="2"/>
</dbReference>
<dbReference type="GO" id="GO:0046872">
    <property type="term" value="F:metal ion binding"/>
    <property type="evidence" value="ECO:0007669"/>
    <property type="project" value="UniProtKB-KW"/>
</dbReference>
<dbReference type="GO" id="GO:0008061">
    <property type="term" value="F:chitin binding"/>
    <property type="evidence" value="ECO:0007669"/>
    <property type="project" value="UniProtKB-UniRule"/>
</dbReference>
<feature type="domain" description="Chitin-binding type-1" evidence="10">
    <location>
        <begin position="604"/>
        <end position="647"/>
    </location>
</feature>
<evidence type="ECO:0000256" key="5">
    <source>
        <dbReference type="ARBA" id="ARBA00022801"/>
    </source>
</evidence>
<feature type="domain" description="Chitin-binding type-1" evidence="10">
    <location>
        <begin position="694"/>
        <end position="736"/>
    </location>
</feature>
<keyword evidence="5" id="KW-0378">Hydrolase</keyword>
<dbReference type="SMART" id="SM00270">
    <property type="entry name" value="ChtBD1"/>
    <property type="match status" value="2"/>
</dbReference>
<comment type="caution">
    <text evidence="11">The sequence shown here is derived from an EMBL/GenBank/DDBJ whole genome shotgun (WGS) entry which is preliminary data.</text>
</comment>
<evidence type="ECO:0000256" key="6">
    <source>
        <dbReference type="ARBA" id="ARBA00023277"/>
    </source>
</evidence>
<evidence type="ECO:0000313" key="11">
    <source>
        <dbReference type="EMBL" id="ORX77444.1"/>
    </source>
</evidence>
<evidence type="ECO:0000256" key="8">
    <source>
        <dbReference type="SAM" id="MobiDB-lite"/>
    </source>
</evidence>
<keyword evidence="7" id="KW-1015">Disulfide bond</keyword>
<name>A0A1Y1WWD8_9FUNG</name>
<proteinExistence type="predicted"/>
<feature type="chain" id="PRO_5011965626" description="Chitin-binding type-1 domain-containing protein" evidence="9">
    <location>
        <begin position="22"/>
        <end position="736"/>
    </location>
</feature>
<evidence type="ECO:0000256" key="4">
    <source>
        <dbReference type="ARBA" id="ARBA00022729"/>
    </source>
</evidence>
<dbReference type="Gene3D" id="3.30.60.10">
    <property type="entry name" value="Endochitinase-like"/>
    <property type="match status" value="2"/>
</dbReference>
<dbReference type="CDD" id="cd11618">
    <property type="entry name" value="ChtBD1_1"/>
    <property type="match status" value="2"/>
</dbReference>
<feature type="disulfide bond" evidence="7">
    <location>
        <begin position="705"/>
        <end position="717"/>
    </location>
</feature>
<dbReference type="Proteomes" id="UP000193944">
    <property type="component" value="Unassembled WGS sequence"/>
</dbReference>
<dbReference type="PROSITE" id="PS00026">
    <property type="entry name" value="CHIT_BIND_I_1"/>
    <property type="match status" value="2"/>
</dbReference>
<evidence type="ECO:0000256" key="9">
    <source>
        <dbReference type="SAM" id="SignalP"/>
    </source>
</evidence>
<dbReference type="InterPro" id="IPR018371">
    <property type="entry name" value="Chitin-binding_1_CS"/>
</dbReference>
<keyword evidence="4 9" id="KW-0732">Signal</keyword>
<evidence type="ECO:0000256" key="7">
    <source>
        <dbReference type="PROSITE-ProRule" id="PRU00261"/>
    </source>
</evidence>
<evidence type="ECO:0000256" key="1">
    <source>
        <dbReference type="ARBA" id="ARBA00001941"/>
    </source>
</evidence>
<dbReference type="InterPro" id="IPR036861">
    <property type="entry name" value="Endochitinase-like_sf"/>
</dbReference>
<protein>
    <recommendedName>
        <fullName evidence="10">Chitin-binding type-1 domain-containing protein</fullName>
    </recommendedName>
</protein>
<organism evidence="11 12">
    <name type="scientific">Anaeromyces robustus</name>
    <dbReference type="NCBI Taxonomy" id="1754192"/>
    <lineage>
        <taxon>Eukaryota</taxon>
        <taxon>Fungi</taxon>
        <taxon>Fungi incertae sedis</taxon>
        <taxon>Chytridiomycota</taxon>
        <taxon>Chytridiomycota incertae sedis</taxon>
        <taxon>Neocallimastigomycetes</taxon>
        <taxon>Neocallimastigales</taxon>
        <taxon>Neocallimastigaceae</taxon>
        <taxon>Anaeromyces</taxon>
    </lineage>
</organism>
<feature type="compositionally biased region" description="Basic and acidic residues" evidence="8">
    <location>
        <begin position="556"/>
        <end position="567"/>
    </location>
</feature>
<keyword evidence="12" id="KW-1185">Reference proteome</keyword>
<feature type="region of interest" description="Disordered" evidence="8">
    <location>
        <begin position="556"/>
        <end position="581"/>
    </location>
</feature>
<dbReference type="InterPro" id="IPR001002">
    <property type="entry name" value="Chitin-bd_1"/>
</dbReference>
<dbReference type="InterPro" id="IPR014867">
    <property type="entry name" value="Spore_coat_CotH_CotH2/3/7"/>
</dbReference>
<evidence type="ECO:0000259" key="10">
    <source>
        <dbReference type="PROSITE" id="PS50941"/>
    </source>
</evidence>
<dbReference type="PRINTS" id="PR00451">
    <property type="entry name" value="CHITINBINDNG"/>
</dbReference>
<feature type="disulfide bond" evidence="7">
    <location>
        <begin position="710"/>
        <end position="724"/>
    </location>
</feature>
<gene>
    <name evidence="11" type="ORF">BCR32DRAFT_295605</name>
</gene>
<feature type="disulfide bond" evidence="7">
    <location>
        <begin position="615"/>
        <end position="627"/>
    </location>
</feature>
<keyword evidence="2 7" id="KW-0147">Chitin-binding</keyword>
<dbReference type="OrthoDB" id="10267127at2759"/>
<dbReference type="GO" id="GO:0016787">
    <property type="term" value="F:hydrolase activity"/>
    <property type="evidence" value="ECO:0007669"/>
    <property type="project" value="UniProtKB-KW"/>
</dbReference>
<feature type="compositionally biased region" description="Low complexity" evidence="8">
    <location>
        <begin position="568"/>
        <end position="581"/>
    </location>
</feature>
<keyword evidence="3" id="KW-0479">Metal-binding</keyword>
<accession>A0A1Y1WWD8</accession>
<evidence type="ECO:0000256" key="3">
    <source>
        <dbReference type="ARBA" id="ARBA00022723"/>
    </source>
</evidence>
<keyword evidence="6" id="KW-0119">Carbohydrate metabolism</keyword>
<reference evidence="11 12" key="1">
    <citation type="submission" date="2016-08" db="EMBL/GenBank/DDBJ databases">
        <title>A Parts List for Fungal Cellulosomes Revealed by Comparative Genomics.</title>
        <authorList>
            <consortium name="DOE Joint Genome Institute"/>
            <person name="Haitjema C.H."/>
            <person name="Gilmore S.P."/>
            <person name="Henske J.K."/>
            <person name="Solomon K.V."/>
            <person name="De Groot R."/>
            <person name="Kuo A."/>
            <person name="Mondo S.J."/>
            <person name="Salamov A.A."/>
            <person name="Labutti K."/>
            <person name="Zhao Z."/>
            <person name="Chiniquy J."/>
            <person name="Barry K."/>
            <person name="Brewer H.M."/>
            <person name="Purvine S.O."/>
            <person name="Wright A.T."/>
            <person name="Boxma B."/>
            <person name="Van Alen T."/>
            <person name="Hackstein J.H."/>
            <person name="Baker S.E."/>
            <person name="Grigoriev I.V."/>
            <person name="O'Malley M.A."/>
        </authorList>
    </citation>
    <scope>NUCLEOTIDE SEQUENCE [LARGE SCALE GENOMIC DNA]</scope>
    <source>
        <strain evidence="11 12">S4</strain>
    </source>
</reference>
<dbReference type="SUPFAM" id="SSF57016">
    <property type="entry name" value="Plant lectins/antimicrobial peptides"/>
    <property type="match status" value="2"/>
</dbReference>
<comment type="caution">
    <text evidence="7">Lacks conserved residue(s) required for the propagation of feature annotation.</text>
</comment>
<reference evidence="11 12" key="2">
    <citation type="submission" date="2016-08" db="EMBL/GenBank/DDBJ databases">
        <title>Pervasive Adenine N6-methylation of Active Genes in Fungi.</title>
        <authorList>
            <consortium name="DOE Joint Genome Institute"/>
            <person name="Mondo S.J."/>
            <person name="Dannebaum R.O."/>
            <person name="Kuo R.C."/>
            <person name="Labutti K."/>
            <person name="Haridas S."/>
            <person name="Kuo A."/>
            <person name="Salamov A."/>
            <person name="Ahrendt S.R."/>
            <person name="Lipzen A."/>
            <person name="Sullivan W."/>
            <person name="Andreopoulos W.B."/>
            <person name="Clum A."/>
            <person name="Lindquist E."/>
            <person name="Daum C."/>
            <person name="Ramamoorthy G.K."/>
            <person name="Gryganskyi A."/>
            <person name="Culley D."/>
            <person name="Magnuson J.K."/>
            <person name="James T.Y."/>
            <person name="O'Malley M.A."/>
            <person name="Stajich J.E."/>
            <person name="Spatafora J.W."/>
            <person name="Visel A."/>
            <person name="Grigoriev I.V."/>
        </authorList>
    </citation>
    <scope>NUCLEOTIDE SEQUENCE [LARGE SCALE GENOMIC DNA]</scope>
    <source>
        <strain evidence="11 12">S4</strain>
    </source>
</reference>
<dbReference type="EMBL" id="MCFG01000247">
    <property type="protein sequence ID" value="ORX77444.1"/>
    <property type="molecule type" value="Genomic_DNA"/>
</dbReference>
<comment type="cofactor">
    <cofactor evidence="1">
        <name>Co(2+)</name>
        <dbReference type="ChEBI" id="CHEBI:48828"/>
    </cofactor>
</comment>
<dbReference type="PANTHER" id="PTHR46471:SF2">
    <property type="entry name" value="CHITIN DEACETYLASE-RELATED"/>
    <property type="match status" value="1"/>
</dbReference>
<evidence type="ECO:0000256" key="2">
    <source>
        <dbReference type="ARBA" id="ARBA00022669"/>
    </source>
</evidence>
<dbReference type="PROSITE" id="PS50941">
    <property type="entry name" value="CHIT_BIND_I_2"/>
    <property type="match status" value="2"/>
</dbReference>